<proteinExistence type="inferred from homology"/>
<dbReference type="InterPro" id="IPR038063">
    <property type="entry name" value="Transpep_catalytic_dom"/>
</dbReference>
<keyword evidence="6 7" id="KW-0961">Cell wall biogenesis/degradation</keyword>
<dbReference type="Gene3D" id="1.10.101.10">
    <property type="entry name" value="PGBD-like superfamily/PGBD"/>
    <property type="match status" value="1"/>
</dbReference>
<sequence length="514" mass="60003">MLVRLFCGLLLLTSFQVWSLTGLYERGWIPESSSLKFYVLYPELTESFYTDSSSALLWNDSEASEMLEFQLSIIDRSEISPLFERQLKRLRFYREQELWFEHDILSMDTLIFYLSYSENAPLIGKPWYFEDKLHAKLPKPSPHLLFNLKRNLESNTLKEFVLSYAPPVGDYKQFKHSYSLLEDSIVEPIELYHQLGLKRKGDELLDRSSLIKRMSLVGINTQLIEPDIVYFDETLEVALLDFQAMHGLKADGVIGPKTMAWINMSPERRLHSLSLNAERARLWPQERDSMILVNVPSFDMKYWSDGEEVFESKVVVGKLSRKTPLLTTKLDSVILNPTWNVPWKIMVEDILPKVKADSTYLQRHNFEVIEKWRSPESLNPDDIDWASINPRAFPYKMRQQAGVKNALGLYKFNTPNRRAIYLHDTPSKGLFDTDRRAYSSGCVRVEDAEEFAELLIQKHTKKNFEDSTALKANTRVQLRKRIPVHIIYQTVLFEDEGIQYRSDIYKYDSMSNEG</sequence>
<keyword evidence="5 7" id="KW-0573">Peptidoglycan synthesis</keyword>
<evidence type="ECO:0000313" key="9">
    <source>
        <dbReference type="EMBL" id="MFA0569001.1"/>
    </source>
</evidence>
<evidence type="ECO:0000256" key="2">
    <source>
        <dbReference type="ARBA" id="ARBA00005992"/>
    </source>
</evidence>
<dbReference type="CDD" id="cd16913">
    <property type="entry name" value="YkuD_like"/>
    <property type="match status" value="1"/>
</dbReference>
<comment type="caution">
    <text evidence="9">The sequence shown here is derived from an EMBL/GenBank/DDBJ whole genome shotgun (WGS) entry which is preliminary data.</text>
</comment>
<feature type="active site" description="Proton donor/acceptor" evidence="7">
    <location>
        <position position="423"/>
    </location>
</feature>
<dbReference type="PANTHER" id="PTHR41533">
    <property type="entry name" value="L,D-TRANSPEPTIDASE HI_1667-RELATED"/>
    <property type="match status" value="1"/>
</dbReference>
<dbReference type="InterPro" id="IPR005490">
    <property type="entry name" value="LD_TPept_cat_dom"/>
</dbReference>
<keyword evidence="3" id="KW-0808">Transferase</keyword>
<evidence type="ECO:0000256" key="5">
    <source>
        <dbReference type="ARBA" id="ARBA00022984"/>
    </source>
</evidence>
<feature type="active site" description="Nucleophile" evidence="7">
    <location>
        <position position="442"/>
    </location>
</feature>
<evidence type="ECO:0000256" key="1">
    <source>
        <dbReference type="ARBA" id="ARBA00004752"/>
    </source>
</evidence>
<evidence type="ECO:0000256" key="4">
    <source>
        <dbReference type="ARBA" id="ARBA00022960"/>
    </source>
</evidence>
<keyword evidence="4 7" id="KW-0133">Cell shape</keyword>
<keyword evidence="10" id="KW-1185">Reference proteome</keyword>
<comment type="similarity">
    <text evidence="2">Belongs to the YkuD family.</text>
</comment>
<evidence type="ECO:0000256" key="3">
    <source>
        <dbReference type="ARBA" id="ARBA00022679"/>
    </source>
</evidence>
<dbReference type="SUPFAM" id="SSF53955">
    <property type="entry name" value="Lysozyme-like"/>
    <property type="match status" value="1"/>
</dbReference>
<dbReference type="InterPro" id="IPR023346">
    <property type="entry name" value="Lysozyme-like_dom_sf"/>
</dbReference>
<dbReference type="RefSeq" id="WP_372266239.1">
    <property type="nucleotide sequence ID" value="NZ_JBFRUW010000042.1"/>
</dbReference>
<organism evidence="9 10">
    <name type="scientific">Vibrio gallaecicus</name>
    <dbReference type="NCBI Taxonomy" id="552386"/>
    <lineage>
        <taxon>Bacteria</taxon>
        <taxon>Pseudomonadati</taxon>
        <taxon>Pseudomonadota</taxon>
        <taxon>Gammaproteobacteria</taxon>
        <taxon>Vibrionales</taxon>
        <taxon>Vibrionaceae</taxon>
        <taxon>Vibrio</taxon>
    </lineage>
</organism>
<dbReference type="EMBL" id="JBFRUW010000042">
    <property type="protein sequence ID" value="MFA0569001.1"/>
    <property type="molecule type" value="Genomic_DNA"/>
</dbReference>
<evidence type="ECO:0000313" key="10">
    <source>
        <dbReference type="Proteomes" id="UP001570417"/>
    </source>
</evidence>
<evidence type="ECO:0000256" key="7">
    <source>
        <dbReference type="PROSITE-ProRule" id="PRU01373"/>
    </source>
</evidence>
<dbReference type="PANTHER" id="PTHR41533:SF1">
    <property type="entry name" value="L,D-TRANSPEPTIDASE YCBB-RELATED"/>
    <property type="match status" value="1"/>
</dbReference>
<evidence type="ECO:0000256" key="6">
    <source>
        <dbReference type="ARBA" id="ARBA00023316"/>
    </source>
</evidence>
<protein>
    <submittedName>
        <fullName evidence="9">Murein L,D-transpeptidase</fullName>
    </submittedName>
</protein>
<dbReference type="Proteomes" id="UP001570417">
    <property type="component" value="Unassembled WGS sequence"/>
</dbReference>
<name>A0ABV4NCC5_9VIBR</name>
<dbReference type="Pfam" id="PF03734">
    <property type="entry name" value="YkuD"/>
    <property type="match status" value="1"/>
</dbReference>
<comment type="pathway">
    <text evidence="1 7">Cell wall biogenesis; peptidoglycan biosynthesis.</text>
</comment>
<feature type="domain" description="L,D-TPase catalytic" evidence="8">
    <location>
        <begin position="289"/>
        <end position="479"/>
    </location>
</feature>
<dbReference type="Pfam" id="PF01471">
    <property type="entry name" value="PG_binding_1"/>
    <property type="match status" value="1"/>
</dbReference>
<dbReference type="Gene3D" id="2.40.440.10">
    <property type="entry name" value="L,D-transpeptidase catalytic domain-like"/>
    <property type="match status" value="1"/>
</dbReference>
<gene>
    <name evidence="9" type="ORF">AB4566_12030</name>
</gene>
<dbReference type="SUPFAM" id="SSF141523">
    <property type="entry name" value="L,D-transpeptidase catalytic domain-like"/>
    <property type="match status" value="1"/>
</dbReference>
<dbReference type="InterPro" id="IPR002477">
    <property type="entry name" value="Peptidoglycan-bd-like"/>
</dbReference>
<dbReference type="InterPro" id="IPR052905">
    <property type="entry name" value="LD-transpeptidase_YkuD-like"/>
</dbReference>
<evidence type="ECO:0000259" key="8">
    <source>
        <dbReference type="PROSITE" id="PS52029"/>
    </source>
</evidence>
<dbReference type="PROSITE" id="PS52029">
    <property type="entry name" value="LD_TPASE"/>
    <property type="match status" value="1"/>
</dbReference>
<accession>A0ABV4NCC5</accession>
<dbReference type="InterPro" id="IPR036366">
    <property type="entry name" value="PGBDSf"/>
</dbReference>
<reference evidence="9 10" key="1">
    <citation type="journal article" date="2024" name="ISME J.">
        <title>Tailless and filamentous prophages are predominant in marine Vibrio.</title>
        <authorList>
            <person name="Steensen K."/>
            <person name="Seneca J."/>
            <person name="Bartlau N."/>
            <person name="Yu X.A."/>
            <person name="Hussain F.A."/>
            <person name="Polz M.F."/>
        </authorList>
    </citation>
    <scope>NUCLEOTIDE SEQUENCE [LARGE SCALE GENOMIC DNA]</scope>
    <source>
        <strain evidence="9 10">10N.222.51.A1</strain>
    </source>
</reference>